<protein>
    <submittedName>
        <fullName evidence="1">Uncharacterized protein</fullName>
    </submittedName>
</protein>
<sequence length="391" mass="45202">MYNRLSEMLMNRKNYVNLLTELDELLNKKNISEKYNLTDKSSIKIIGETIGNDDDCVTKNIIDNLGLETKNINITLKKMTECVINSDDEITELNSIMISGILDNAHEYKIFGKKKIGSNLFKGLNDIKDDYLYFIINKNNLIVGSDIIPAILWYYYDLNEDNVMSECKNLIDTYNPRIYPEEFTNNVRGFVIAYGDNIDLHDLEKYFLFNTNFEHLIWGSAYVDCPFRQQVINSEINALDVAKLTSYSLKQIDTSTNMISCRTKISKSIIRFEEYMGAIVVDIQYNPMYNRSINNTSTNFPTDLPFDVISPLLIFPYENNISILGMDPISVDVIQLSFMLSISEKTNSEIYDELQKKYNNKQIKDNELHNFVGYLLTNNKSKSSHVTEQNQ</sequence>
<dbReference type="EMBL" id="MK071985">
    <property type="protein sequence ID" value="AYV76499.1"/>
    <property type="molecule type" value="Genomic_DNA"/>
</dbReference>
<evidence type="ECO:0000313" key="1">
    <source>
        <dbReference type="EMBL" id="AYV76499.1"/>
    </source>
</evidence>
<organism evidence="1">
    <name type="scientific">Terrestrivirus sp</name>
    <dbReference type="NCBI Taxonomy" id="2487775"/>
    <lineage>
        <taxon>Viruses</taxon>
        <taxon>Varidnaviria</taxon>
        <taxon>Bamfordvirae</taxon>
        <taxon>Nucleocytoviricota</taxon>
        <taxon>Megaviricetes</taxon>
        <taxon>Imitervirales</taxon>
        <taxon>Mimiviridae</taxon>
        <taxon>Klosneuvirinae</taxon>
    </lineage>
</organism>
<reference evidence="1" key="1">
    <citation type="submission" date="2018-10" db="EMBL/GenBank/DDBJ databases">
        <title>Hidden diversity of soil giant viruses.</title>
        <authorList>
            <person name="Schulz F."/>
            <person name="Alteio L."/>
            <person name="Goudeau D."/>
            <person name="Ryan E.M."/>
            <person name="Malmstrom R.R."/>
            <person name="Blanchard J."/>
            <person name="Woyke T."/>
        </authorList>
    </citation>
    <scope>NUCLEOTIDE SEQUENCE</scope>
    <source>
        <strain evidence="1">TEV1</strain>
    </source>
</reference>
<proteinExistence type="predicted"/>
<accession>A0A3G4ZSS9</accession>
<name>A0A3G4ZSS9_9VIRU</name>
<gene>
    <name evidence="1" type="ORF">Terrestrivirus7_52</name>
</gene>